<gene>
    <name evidence="1" type="ORF">V1477_009564</name>
</gene>
<sequence length="62" mass="7803">MNSVGVNKYRRDTAVLKGRKYLRVLYEYTCITFRNHFFRRQRNWWPRFEVYMNVNHMDILAQ</sequence>
<evidence type="ECO:0000313" key="1">
    <source>
        <dbReference type="EMBL" id="KAL2741935.1"/>
    </source>
</evidence>
<accession>A0ABD2CA45</accession>
<dbReference type="AlphaFoldDB" id="A0ABD2CA45"/>
<dbReference type="Proteomes" id="UP001607303">
    <property type="component" value="Unassembled WGS sequence"/>
</dbReference>
<name>A0ABD2CA45_VESMC</name>
<reference evidence="1 2" key="1">
    <citation type="journal article" date="2024" name="Ann. Entomol. Soc. Am.">
        <title>Genomic analyses of the southern and eastern yellowjacket wasps (Hymenoptera: Vespidae) reveal evolutionary signatures of social life.</title>
        <authorList>
            <person name="Catto M.A."/>
            <person name="Caine P.B."/>
            <person name="Orr S.E."/>
            <person name="Hunt B.G."/>
            <person name="Goodisman M.A.D."/>
        </authorList>
    </citation>
    <scope>NUCLEOTIDE SEQUENCE [LARGE SCALE GENOMIC DNA]</scope>
    <source>
        <strain evidence="1">232</strain>
        <tissue evidence="1">Head and thorax</tissue>
    </source>
</reference>
<organism evidence="1 2">
    <name type="scientific">Vespula maculifrons</name>
    <name type="common">Eastern yellow jacket</name>
    <name type="synonym">Wasp</name>
    <dbReference type="NCBI Taxonomy" id="7453"/>
    <lineage>
        <taxon>Eukaryota</taxon>
        <taxon>Metazoa</taxon>
        <taxon>Ecdysozoa</taxon>
        <taxon>Arthropoda</taxon>
        <taxon>Hexapoda</taxon>
        <taxon>Insecta</taxon>
        <taxon>Pterygota</taxon>
        <taxon>Neoptera</taxon>
        <taxon>Endopterygota</taxon>
        <taxon>Hymenoptera</taxon>
        <taxon>Apocrita</taxon>
        <taxon>Aculeata</taxon>
        <taxon>Vespoidea</taxon>
        <taxon>Vespidae</taxon>
        <taxon>Vespinae</taxon>
        <taxon>Vespula</taxon>
    </lineage>
</organism>
<proteinExistence type="predicted"/>
<dbReference type="EMBL" id="JAYRBN010000058">
    <property type="protein sequence ID" value="KAL2741935.1"/>
    <property type="molecule type" value="Genomic_DNA"/>
</dbReference>
<keyword evidence="2" id="KW-1185">Reference proteome</keyword>
<evidence type="ECO:0000313" key="2">
    <source>
        <dbReference type="Proteomes" id="UP001607303"/>
    </source>
</evidence>
<comment type="caution">
    <text evidence="1">The sequence shown here is derived from an EMBL/GenBank/DDBJ whole genome shotgun (WGS) entry which is preliminary data.</text>
</comment>
<protein>
    <submittedName>
        <fullName evidence="1">Uncharacterized protein</fullName>
    </submittedName>
</protein>